<dbReference type="Proteomes" id="UP001242288">
    <property type="component" value="Unassembled WGS sequence"/>
</dbReference>
<organism evidence="3 5">
    <name type="scientific">Paraburkholderia madseniana</name>
    <dbReference type="NCBI Taxonomy" id="2599607"/>
    <lineage>
        <taxon>Bacteria</taxon>
        <taxon>Pseudomonadati</taxon>
        <taxon>Pseudomonadota</taxon>
        <taxon>Betaproteobacteria</taxon>
        <taxon>Burkholderiales</taxon>
        <taxon>Burkholderiaceae</taxon>
        <taxon>Paraburkholderia</taxon>
    </lineage>
</organism>
<evidence type="ECO:0000313" key="4">
    <source>
        <dbReference type="Proteomes" id="UP001209412"/>
    </source>
</evidence>
<dbReference type="EMBL" id="JAPKHW010000018">
    <property type="protein sequence ID" value="MCX4148038.1"/>
    <property type="molecule type" value="Genomic_DNA"/>
</dbReference>
<reference evidence="3" key="1">
    <citation type="submission" date="2022-06" db="EMBL/GenBank/DDBJ databases">
        <title>PHB producers.</title>
        <authorList>
            <person name="Besaury L."/>
        </authorList>
    </citation>
    <scope>NUCLEOTIDE SEQUENCE</scope>
    <source>
        <strain evidence="3 4">SEWS6</strain>
    </source>
</reference>
<protein>
    <submittedName>
        <fullName evidence="3">Uncharacterized protein</fullName>
    </submittedName>
</protein>
<evidence type="ECO:0000313" key="3">
    <source>
        <dbReference type="EMBL" id="MDQ6409857.1"/>
    </source>
</evidence>
<name>A0AAP5BG44_9BURK</name>
<dbReference type="Proteomes" id="UP001209412">
    <property type="component" value="Unassembled WGS sequence"/>
</dbReference>
<evidence type="ECO:0000313" key="2">
    <source>
        <dbReference type="EMBL" id="MCX4148038.1"/>
    </source>
</evidence>
<gene>
    <name evidence="3" type="ORF">NIE36_21960</name>
    <name evidence="2" type="ORF">OSB80_22035</name>
</gene>
<comment type="caution">
    <text evidence="3">The sequence shown here is derived from an EMBL/GenBank/DDBJ whole genome shotgun (WGS) entry which is preliminary data.</text>
</comment>
<keyword evidence="4" id="KW-1185">Reference proteome</keyword>
<evidence type="ECO:0000313" key="5">
    <source>
        <dbReference type="Proteomes" id="UP001242288"/>
    </source>
</evidence>
<dbReference type="RefSeq" id="WP_266259232.1">
    <property type="nucleotide sequence ID" value="NZ_JAMXWF010000018.1"/>
</dbReference>
<accession>A0AAP5BG44</accession>
<dbReference type="AlphaFoldDB" id="A0AAP5BG44"/>
<sequence>MRLVLADVQQDALDETFAEVSAAGAQARRAESMSRRARKSTHWPAPRSTPSVVCSVFSHPHTL</sequence>
<dbReference type="EMBL" id="JAMXWF010000018">
    <property type="protein sequence ID" value="MDQ6409857.1"/>
    <property type="molecule type" value="Genomic_DNA"/>
</dbReference>
<evidence type="ECO:0000256" key="1">
    <source>
        <dbReference type="SAM" id="MobiDB-lite"/>
    </source>
</evidence>
<proteinExistence type="predicted"/>
<feature type="region of interest" description="Disordered" evidence="1">
    <location>
        <begin position="28"/>
        <end position="51"/>
    </location>
</feature>